<evidence type="ECO:0000256" key="5">
    <source>
        <dbReference type="ARBA" id="ARBA00022840"/>
    </source>
</evidence>
<dbReference type="SMART" id="SM00487">
    <property type="entry name" value="DEXDc"/>
    <property type="match status" value="1"/>
</dbReference>
<dbReference type="PROSITE" id="PS51192">
    <property type="entry name" value="HELICASE_ATP_BIND_1"/>
    <property type="match status" value="1"/>
</dbReference>
<evidence type="ECO:0000259" key="11">
    <source>
        <dbReference type="PROSITE" id="PS51194"/>
    </source>
</evidence>
<proteinExistence type="inferred from homology"/>
<dbReference type="Pfam" id="PF00270">
    <property type="entry name" value="DEAD"/>
    <property type="match status" value="1"/>
</dbReference>
<keyword evidence="3 7" id="KW-0378">Hydrolase</keyword>
<evidence type="ECO:0000313" key="14">
    <source>
        <dbReference type="Proteomes" id="UP000754644"/>
    </source>
</evidence>
<dbReference type="CDD" id="cd00268">
    <property type="entry name" value="DEADc"/>
    <property type="match status" value="1"/>
</dbReference>
<feature type="domain" description="Helicase ATP-binding" evidence="10">
    <location>
        <begin position="76"/>
        <end position="255"/>
    </location>
</feature>
<evidence type="ECO:0000256" key="8">
    <source>
        <dbReference type="PROSITE-ProRule" id="PRU00552"/>
    </source>
</evidence>
<dbReference type="InterPro" id="IPR011545">
    <property type="entry name" value="DEAD/DEAH_box_helicase_dom"/>
</dbReference>
<evidence type="ECO:0000256" key="1">
    <source>
        <dbReference type="ARBA" id="ARBA00022490"/>
    </source>
</evidence>
<evidence type="ECO:0000259" key="12">
    <source>
        <dbReference type="PROSITE" id="PS51195"/>
    </source>
</evidence>
<evidence type="ECO:0000256" key="2">
    <source>
        <dbReference type="ARBA" id="ARBA00022741"/>
    </source>
</evidence>
<comment type="similarity">
    <text evidence="7">Belongs to the DEAD box helicase family. RhlB subfamily.</text>
</comment>
<comment type="caution">
    <text evidence="13">The sequence shown here is derived from an EMBL/GenBank/DDBJ whole genome shotgun (WGS) entry which is preliminary data.</text>
</comment>
<dbReference type="GO" id="GO:0005829">
    <property type="term" value="C:cytosol"/>
    <property type="evidence" value="ECO:0007669"/>
    <property type="project" value="TreeGrafter"/>
</dbReference>
<dbReference type="Gene3D" id="3.40.50.300">
    <property type="entry name" value="P-loop containing nucleotide triphosphate hydrolases"/>
    <property type="match status" value="2"/>
</dbReference>
<dbReference type="GO" id="GO:0016787">
    <property type="term" value="F:hydrolase activity"/>
    <property type="evidence" value="ECO:0007669"/>
    <property type="project" value="UniProtKB-KW"/>
</dbReference>
<dbReference type="InterPro" id="IPR023554">
    <property type="entry name" value="RNA_helicase_ATP-dep_RhlB"/>
</dbReference>
<comment type="function">
    <text evidence="7">DEAD-box RNA helicase involved in RNA degradation. Has RNA-dependent ATPase activity and unwinds double-stranded RNA.</text>
</comment>
<dbReference type="EMBL" id="JABMOJ010000218">
    <property type="protein sequence ID" value="NQV64885.1"/>
    <property type="molecule type" value="Genomic_DNA"/>
</dbReference>
<dbReference type="CDD" id="cd18787">
    <property type="entry name" value="SF2_C_DEAD"/>
    <property type="match status" value="1"/>
</dbReference>
<keyword evidence="2 7" id="KW-0547">Nucleotide-binding</keyword>
<comment type="catalytic activity">
    <reaction evidence="7">
        <text>ATP + H2O = ADP + phosphate + H(+)</text>
        <dbReference type="Rhea" id="RHEA:13065"/>
        <dbReference type="ChEBI" id="CHEBI:15377"/>
        <dbReference type="ChEBI" id="CHEBI:15378"/>
        <dbReference type="ChEBI" id="CHEBI:30616"/>
        <dbReference type="ChEBI" id="CHEBI:43474"/>
        <dbReference type="ChEBI" id="CHEBI:456216"/>
        <dbReference type="EC" id="3.6.4.13"/>
    </reaction>
</comment>
<reference evidence="13" key="1">
    <citation type="submission" date="2020-05" db="EMBL/GenBank/DDBJ databases">
        <title>Sulfur intermediates as new biogeochemical hubs in an aquatic model microbial ecosystem.</title>
        <authorList>
            <person name="Vigneron A."/>
        </authorList>
    </citation>
    <scope>NUCLEOTIDE SEQUENCE</scope>
    <source>
        <strain evidence="13">Bin.250</strain>
    </source>
</reference>
<dbReference type="GO" id="GO:0003723">
    <property type="term" value="F:RNA binding"/>
    <property type="evidence" value="ECO:0007669"/>
    <property type="project" value="UniProtKB-UniRule"/>
</dbReference>
<feature type="domain" description="DEAD-box RNA helicase Q" evidence="12">
    <location>
        <begin position="45"/>
        <end position="73"/>
    </location>
</feature>
<dbReference type="EC" id="3.6.4.13" evidence="7"/>
<dbReference type="Proteomes" id="UP000754644">
    <property type="component" value="Unassembled WGS sequence"/>
</dbReference>
<dbReference type="InterPro" id="IPR014001">
    <property type="entry name" value="Helicase_ATP-bd"/>
</dbReference>
<dbReference type="PROSITE" id="PS51194">
    <property type="entry name" value="HELICASE_CTER"/>
    <property type="match status" value="1"/>
</dbReference>
<dbReference type="SUPFAM" id="SSF52540">
    <property type="entry name" value="P-loop containing nucleoside triphosphate hydrolases"/>
    <property type="match status" value="1"/>
</dbReference>
<dbReference type="InterPro" id="IPR050079">
    <property type="entry name" value="DEAD_box_RNA_helicase"/>
</dbReference>
<evidence type="ECO:0000313" key="13">
    <source>
        <dbReference type="EMBL" id="NQV64885.1"/>
    </source>
</evidence>
<dbReference type="Pfam" id="PF00271">
    <property type="entry name" value="Helicase_C"/>
    <property type="match status" value="1"/>
</dbReference>
<evidence type="ECO:0000256" key="7">
    <source>
        <dbReference type="HAMAP-Rule" id="MF_00661"/>
    </source>
</evidence>
<feature type="short sequence motif" description="Q motif" evidence="8">
    <location>
        <begin position="45"/>
        <end position="73"/>
    </location>
</feature>
<keyword evidence="5 7" id="KW-0067">ATP-binding</keyword>
<sequence length="456" mass="49878">MKLLNESPANDQLSAAAATVASATDLVDQPDPGLTKAVAVEPQVNDFLELDLPNELYLAIDKLGFTTSTAIQKEVLPYSLDGRDIIAQAQTGTGKTAAFLISVITYHLEHPEYDPRPAGTPFALVIAPTRELVMQIAEDAMSLSLFTDLSVLSVVGGMDYEKQKNQLKGPIDIIIATPGRLLDFCRTGVINLSRVETLVIDEADRMLSMGFIPDVKSIISKTPAKQKRQTQLFSATFSDDIKRLAASWTLDPVRIEVAPDQVAVDSVEQLVYLASADQKFAVLYNLLQLDTVDRVIIFANRRDETRSLESRLYRHGIDSGLLSGEVVQTKRIRTLEQFKSGEIKVLVATDVAGRGIHVDGVSHVINYNLPEDPEDYVHRIGRTGRAGAMGTSVSLACEDESFMLPAIETLLGQAFRCEQPPEALLKALPAPVRKGREKPPMVPARPNNKGNRGRGH</sequence>
<accession>A0A972VYX4</accession>
<evidence type="ECO:0000259" key="10">
    <source>
        <dbReference type="PROSITE" id="PS51192"/>
    </source>
</evidence>
<keyword evidence="4 7" id="KW-0347">Helicase</keyword>
<dbReference type="PROSITE" id="PS00039">
    <property type="entry name" value="DEAD_ATP_HELICASE"/>
    <property type="match status" value="1"/>
</dbReference>
<dbReference type="InterPro" id="IPR001650">
    <property type="entry name" value="Helicase_C-like"/>
</dbReference>
<evidence type="ECO:0000256" key="3">
    <source>
        <dbReference type="ARBA" id="ARBA00022801"/>
    </source>
</evidence>
<dbReference type="InterPro" id="IPR044742">
    <property type="entry name" value="DEAD/DEAH_RhlB"/>
</dbReference>
<name>A0A972VYX4_9GAMM</name>
<dbReference type="PANTHER" id="PTHR47959:SF10">
    <property type="entry name" value="ATP-DEPENDENT RNA HELICASE RHLB"/>
    <property type="match status" value="1"/>
</dbReference>
<organism evidence="13 14">
    <name type="scientific">SAR86 cluster bacterium</name>
    <dbReference type="NCBI Taxonomy" id="2030880"/>
    <lineage>
        <taxon>Bacteria</taxon>
        <taxon>Pseudomonadati</taxon>
        <taxon>Pseudomonadota</taxon>
        <taxon>Gammaproteobacteria</taxon>
        <taxon>SAR86 cluster</taxon>
    </lineage>
</organism>
<dbReference type="InterPro" id="IPR027417">
    <property type="entry name" value="P-loop_NTPase"/>
</dbReference>
<dbReference type="InterPro" id="IPR014014">
    <property type="entry name" value="RNA_helicase_DEAD_Q_motif"/>
</dbReference>
<keyword evidence="6 7" id="KW-0694">RNA-binding</keyword>
<dbReference type="InterPro" id="IPR000629">
    <property type="entry name" value="RNA-helicase_DEAD-box_CS"/>
</dbReference>
<dbReference type="GO" id="GO:0006401">
    <property type="term" value="P:RNA catabolic process"/>
    <property type="evidence" value="ECO:0007669"/>
    <property type="project" value="UniProtKB-UniRule"/>
</dbReference>
<evidence type="ECO:0000256" key="9">
    <source>
        <dbReference type="SAM" id="MobiDB-lite"/>
    </source>
</evidence>
<dbReference type="HAMAP" id="MF_00661">
    <property type="entry name" value="DEAD_helicase_RhlB"/>
    <property type="match status" value="1"/>
</dbReference>
<dbReference type="GO" id="GO:0005524">
    <property type="term" value="F:ATP binding"/>
    <property type="evidence" value="ECO:0007669"/>
    <property type="project" value="UniProtKB-UniRule"/>
</dbReference>
<evidence type="ECO:0000256" key="4">
    <source>
        <dbReference type="ARBA" id="ARBA00022806"/>
    </source>
</evidence>
<evidence type="ECO:0000256" key="6">
    <source>
        <dbReference type="ARBA" id="ARBA00022884"/>
    </source>
</evidence>
<feature type="region of interest" description="Disordered" evidence="9">
    <location>
        <begin position="431"/>
        <end position="456"/>
    </location>
</feature>
<dbReference type="PANTHER" id="PTHR47959">
    <property type="entry name" value="ATP-DEPENDENT RNA HELICASE RHLE-RELATED"/>
    <property type="match status" value="1"/>
</dbReference>
<keyword evidence="1 7" id="KW-0963">Cytoplasm</keyword>
<feature type="domain" description="Helicase C-terminal" evidence="11">
    <location>
        <begin position="266"/>
        <end position="428"/>
    </location>
</feature>
<dbReference type="PROSITE" id="PS51195">
    <property type="entry name" value="Q_MOTIF"/>
    <property type="match status" value="1"/>
</dbReference>
<protein>
    <recommendedName>
        <fullName evidence="7">ATP-dependent RNA helicase RhlB</fullName>
        <ecNumber evidence="7">3.6.4.13</ecNumber>
    </recommendedName>
</protein>
<comment type="subunit">
    <text evidence="7">Component of the RNA degradosome, which is a multiprotein complex involved in RNA processing and mRNA degradation.</text>
</comment>
<gene>
    <name evidence="7" type="primary">rhlB</name>
    <name evidence="13" type="ORF">HQ497_05915</name>
</gene>
<dbReference type="GO" id="GO:0003724">
    <property type="term" value="F:RNA helicase activity"/>
    <property type="evidence" value="ECO:0007669"/>
    <property type="project" value="UniProtKB-UniRule"/>
</dbReference>
<dbReference type="SMART" id="SM00490">
    <property type="entry name" value="HELICc"/>
    <property type="match status" value="1"/>
</dbReference>
<comment type="subcellular location">
    <subcellularLocation>
        <location evidence="7">Cytoplasm</location>
    </subcellularLocation>
</comment>
<dbReference type="AlphaFoldDB" id="A0A972VYX4"/>